<dbReference type="KEGG" id="cia:BEN51_09360"/>
<sequence length="149" mass="17198">MFNKKILTGIIIFFSIVLVGFIRINIINTKALSPTGEGENNYEIISNEFGDDFKEFIKDDAEIKIYIPTEEEDKMTVKIADKEIYINDDNVFLNKIKEAANFAYNKISSFADNIIDKLNINDKNNTEDNKNNTQDDLDKIVDEFIKEIE</sequence>
<organism evidence="2 3">
    <name type="scientific">Clostridium isatidis</name>
    <dbReference type="NCBI Taxonomy" id="182773"/>
    <lineage>
        <taxon>Bacteria</taxon>
        <taxon>Bacillati</taxon>
        <taxon>Bacillota</taxon>
        <taxon>Clostridia</taxon>
        <taxon>Eubacteriales</taxon>
        <taxon>Clostridiaceae</taxon>
        <taxon>Clostridium</taxon>
    </lineage>
</organism>
<keyword evidence="1" id="KW-0812">Transmembrane</keyword>
<feature type="transmembrane region" description="Helical" evidence="1">
    <location>
        <begin position="6"/>
        <end position="26"/>
    </location>
</feature>
<keyword evidence="1" id="KW-1133">Transmembrane helix</keyword>
<dbReference type="EMBL" id="CP016786">
    <property type="protein sequence ID" value="ASW43680.1"/>
    <property type="molecule type" value="Genomic_DNA"/>
</dbReference>
<reference evidence="2 3" key="1">
    <citation type="submission" date="2016-08" db="EMBL/GenBank/DDBJ databases">
        <title>Complete Genome Sequence Of The Indigo Reducing Clostridium isatidis DSM15098.</title>
        <authorList>
            <person name="Little G.T."/>
            <person name="Minton N.P."/>
        </authorList>
    </citation>
    <scope>NUCLEOTIDE SEQUENCE [LARGE SCALE GENOMIC DNA]</scope>
    <source>
        <strain evidence="2 3">DSM 15098</strain>
    </source>
</reference>
<dbReference type="InterPro" id="IPR036191">
    <property type="entry name" value="RRF_sf"/>
</dbReference>
<accession>A0A343JDS2</accession>
<keyword evidence="3" id="KW-1185">Reference proteome</keyword>
<evidence type="ECO:0000256" key="1">
    <source>
        <dbReference type="SAM" id="Phobius"/>
    </source>
</evidence>
<dbReference type="AlphaFoldDB" id="A0A343JDS2"/>
<gene>
    <name evidence="2" type="ORF">BEN51_09360</name>
</gene>
<dbReference type="Gene3D" id="1.10.132.20">
    <property type="entry name" value="Ribosome-recycling factor"/>
    <property type="match status" value="1"/>
</dbReference>
<evidence type="ECO:0000313" key="3">
    <source>
        <dbReference type="Proteomes" id="UP000264883"/>
    </source>
</evidence>
<keyword evidence="1" id="KW-0472">Membrane</keyword>
<proteinExistence type="predicted"/>
<protein>
    <submittedName>
        <fullName evidence="2">Uncharacterized protein</fullName>
    </submittedName>
</protein>
<name>A0A343JDS2_9CLOT</name>
<dbReference type="Proteomes" id="UP000264883">
    <property type="component" value="Chromosome"/>
</dbReference>
<dbReference type="RefSeq" id="WP_207652765.1">
    <property type="nucleotide sequence ID" value="NZ_CP016786.1"/>
</dbReference>
<evidence type="ECO:0000313" key="2">
    <source>
        <dbReference type="EMBL" id="ASW43680.1"/>
    </source>
</evidence>